<dbReference type="InterPro" id="IPR005623">
    <property type="entry name" value="Chaperone_NapD_NO3_reduct"/>
</dbReference>
<comment type="caution">
    <text evidence="5">The sequence shown here is derived from an EMBL/GenBank/DDBJ whole genome shotgun (WGS) entry which is preliminary data.</text>
</comment>
<comment type="subcellular location">
    <subcellularLocation>
        <location evidence="1 4">Cytoplasm</location>
    </subcellularLocation>
</comment>
<dbReference type="Gene3D" id="3.30.70.920">
    <property type="match status" value="1"/>
</dbReference>
<comment type="function">
    <text evidence="4">Chaperone for NapA, the catalytic subunit of the periplasmic nitrate reductase. It binds directly and specifically to the twin-arginine signal peptide of NapA, preventing premature interaction with the Tat translocase and premature export.</text>
</comment>
<reference evidence="5 6" key="1">
    <citation type="submission" date="2018-01" db="EMBL/GenBank/DDBJ databases">
        <title>Whole genome sequencing of Histamine producing bacteria.</title>
        <authorList>
            <person name="Butler K."/>
        </authorList>
    </citation>
    <scope>NUCLEOTIDE SEQUENCE [LARGE SCALE GENOMIC DNA]</scope>
    <source>
        <strain evidence="5 6">DSM 100436</strain>
    </source>
</reference>
<evidence type="ECO:0000256" key="3">
    <source>
        <dbReference type="ARBA" id="ARBA00023186"/>
    </source>
</evidence>
<comment type="subunit">
    <text evidence="4">Interacts with the cytoplasmic NapA precursor.</text>
</comment>
<evidence type="ECO:0000313" key="5">
    <source>
        <dbReference type="EMBL" id="PSW21873.1"/>
    </source>
</evidence>
<dbReference type="AlphaFoldDB" id="A0A2T3P021"/>
<dbReference type="PANTHER" id="PTHR38603:SF1">
    <property type="entry name" value="CHAPERONE NAPD"/>
    <property type="match status" value="1"/>
</dbReference>
<accession>A0A2T3P021</accession>
<dbReference type="Pfam" id="PF03927">
    <property type="entry name" value="NapD"/>
    <property type="match status" value="1"/>
</dbReference>
<keyword evidence="2 4" id="KW-0963">Cytoplasm</keyword>
<proteinExistence type="inferred from homology"/>
<comment type="similarity">
    <text evidence="4">Belongs to the NapD family.</text>
</comment>
<evidence type="ECO:0000313" key="6">
    <source>
        <dbReference type="Proteomes" id="UP000241771"/>
    </source>
</evidence>
<dbReference type="GO" id="GO:0005048">
    <property type="term" value="F:signal sequence binding"/>
    <property type="evidence" value="ECO:0007669"/>
    <property type="project" value="UniProtKB-UniRule"/>
</dbReference>
<evidence type="ECO:0000256" key="1">
    <source>
        <dbReference type="ARBA" id="ARBA00004496"/>
    </source>
</evidence>
<dbReference type="GO" id="GO:0051224">
    <property type="term" value="P:negative regulation of protein transport"/>
    <property type="evidence" value="ECO:0007669"/>
    <property type="project" value="UniProtKB-UniRule"/>
</dbReference>
<dbReference type="HAMAP" id="MF_02200">
    <property type="entry name" value="NapD"/>
    <property type="match status" value="1"/>
</dbReference>
<dbReference type="PANTHER" id="PTHR38603">
    <property type="entry name" value="CHAPERONE NAPD"/>
    <property type="match status" value="1"/>
</dbReference>
<gene>
    <name evidence="4" type="primary">napD</name>
    <name evidence="5" type="ORF">C9I98_00990</name>
</gene>
<keyword evidence="3 4" id="KW-0143">Chaperone</keyword>
<dbReference type="GO" id="GO:0005737">
    <property type="term" value="C:cytoplasm"/>
    <property type="evidence" value="ECO:0007669"/>
    <property type="project" value="UniProtKB-SubCell"/>
</dbReference>
<evidence type="ECO:0000256" key="2">
    <source>
        <dbReference type="ARBA" id="ARBA00022490"/>
    </source>
</evidence>
<name>A0A2T3P021_9GAMM</name>
<sequence>MDEYHVCSLIVYAVANQSGQVKTAIENLKGAEVPIHSESGKMVVTLEGSSKDGLVDSFNDIKAMPGVLDTTLVFHQMDEQSELKEA</sequence>
<protein>
    <recommendedName>
        <fullName evidence="4">Chaperone NapD</fullName>
    </recommendedName>
    <alternativeName>
        <fullName evidence="4">NapA signal peptide-binding chaperone NapD</fullName>
    </alternativeName>
</protein>
<dbReference type="Proteomes" id="UP000241771">
    <property type="component" value="Unassembled WGS sequence"/>
</dbReference>
<keyword evidence="6" id="KW-1185">Reference proteome</keyword>
<dbReference type="EMBL" id="PYMA01000001">
    <property type="protein sequence ID" value="PSW21873.1"/>
    <property type="molecule type" value="Genomic_DNA"/>
</dbReference>
<evidence type="ECO:0000256" key="4">
    <source>
        <dbReference type="HAMAP-Rule" id="MF_02200"/>
    </source>
</evidence>
<dbReference type="RefSeq" id="WP_036824347.1">
    <property type="nucleotide sequence ID" value="NZ_JGVO01000534.1"/>
</dbReference>
<organism evidence="5 6">
    <name type="scientific">Photobacterium sanctipauli</name>
    <dbReference type="NCBI Taxonomy" id="1342794"/>
    <lineage>
        <taxon>Bacteria</taxon>
        <taxon>Pseudomonadati</taxon>
        <taxon>Pseudomonadota</taxon>
        <taxon>Gammaproteobacteria</taxon>
        <taxon>Vibrionales</taxon>
        <taxon>Vibrionaceae</taxon>
        <taxon>Photobacterium</taxon>
    </lineage>
</organism>
<dbReference type="OrthoDB" id="5770785at2"/>